<dbReference type="AlphaFoldDB" id="A0A1E3NY97"/>
<dbReference type="STRING" id="683960.A0A1E3NY97"/>
<protein>
    <recommendedName>
        <fullName evidence="3">Exonuclease domain-containing protein</fullName>
    </recommendedName>
</protein>
<organism evidence="1 2">
    <name type="scientific">Wickerhamomyces anomalus (strain ATCC 58044 / CBS 1984 / NCYC 433 / NRRL Y-366-8)</name>
    <name type="common">Yeast</name>
    <name type="synonym">Hansenula anomala</name>
    <dbReference type="NCBI Taxonomy" id="683960"/>
    <lineage>
        <taxon>Eukaryota</taxon>
        <taxon>Fungi</taxon>
        <taxon>Dikarya</taxon>
        <taxon>Ascomycota</taxon>
        <taxon>Saccharomycotina</taxon>
        <taxon>Saccharomycetes</taxon>
        <taxon>Phaffomycetales</taxon>
        <taxon>Wickerhamomycetaceae</taxon>
        <taxon>Wickerhamomyces</taxon>
    </lineage>
</organism>
<evidence type="ECO:0000313" key="1">
    <source>
        <dbReference type="EMBL" id="ODQ58073.1"/>
    </source>
</evidence>
<gene>
    <name evidence="1" type="ORF">WICANDRAFT_80234</name>
</gene>
<dbReference type="EMBL" id="KV454212">
    <property type="protein sequence ID" value="ODQ58073.1"/>
    <property type="molecule type" value="Genomic_DNA"/>
</dbReference>
<evidence type="ECO:0008006" key="3">
    <source>
        <dbReference type="Google" id="ProtNLM"/>
    </source>
</evidence>
<reference evidence="1 2" key="1">
    <citation type="journal article" date="2016" name="Proc. Natl. Acad. Sci. U.S.A.">
        <title>Comparative genomics of biotechnologically important yeasts.</title>
        <authorList>
            <person name="Riley R."/>
            <person name="Haridas S."/>
            <person name="Wolfe K.H."/>
            <person name="Lopes M.R."/>
            <person name="Hittinger C.T."/>
            <person name="Goeker M."/>
            <person name="Salamov A.A."/>
            <person name="Wisecaver J.H."/>
            <person name="Long T.M."/>
            <person name="Calvey C.H."/>
            <person name="Aerts A.L."/>
            <person name="Barry K.W."/>
            <person name="Choi C."/>
            <person name="Clum A."/>
            <person name="Coughlan A.Y."/>
            <person name="Deshpande S."/>
            <person name="Douglass A.P."/>
            <person name="Hanson S.J."/>
            <person name="Klenk H.-P."/>
            <person name="LaButti K.M."/>
            <person name="Lapidus A."/>
            <person name="Lindquist E.A."/>
            <person name="Lipzen A.M."/>
            <person name="Meier-Kolthoff J.P."/>
            <person name="Ohm R.A."/>
            <person name="Otillar R.P."/>
            <person name="Pangilinan J.L."/>
            <person name="Peng Y."/>
            <person name="Rokas A."/>
            <person name="Rosa C.A."/>
            <person name="Scheuner C."/>
            <person name="Sibirny A.A."/>
            <person name="Slot J.C."/>
            <person name="Stielow J.B."/>
            <person name="Sun H."/>
            <person name="Kurtzman C.P."/>
            <person name="Blackwell M."/>
            <person name="Grigoriev I.V."/>
            <person name="Jeffries T.W."/>
        </authorList>
    </citation>
    <scope>NUCLEOTIDE SEQUENCE [LARGE SCALE GENOMIC DNA]</scope>
    <source>
        <strain evidence="2">ATCC 58044 / CBS 1984 / NCYC 433 / NRRL Y-366-8</strain>
    </source>
</reference>
<dbReference type="GeneID" id="30202271"/>
<evidence type="ECO:0000313" key="2">
    <source>
        <dbReference type="Proteomes" id="UP000094112"/>
    </source>
</evidence>
<keyword evidence="2" id="KW-1185">Reference proteome</keyword>
<dbReference type="Proteomes" id="UP000094112">
    <property type="component" value="Unassembled WGS sequence"/>
</dbReference>
<proteinExistence type="predicted"/>
<name>A0A1E3NY97_WICAA</name>
<accession>A0A1E3NY97</accession>
<sequence length="229" mass="26328">MLKFSDINDFLMDYNELLIGNYPIHSQAPGCPKNLVCSYSGPGWVETENITSKGMIYVLICRSGYSMYGIPVAQVTLVDFYGHLYVKENFQLEEQYLEFGSDDDGSDATLSEDQLFHIQQELLKVISTKDIIVGFALDRAFKNLKLKHPNIIDIAHLYYVFFMDDSKTESQYLLFLAQMFIPHGYRSFLTGSLSDFQEDSKICWMLLVLRLLSKNKCLKALEYQKQGKS</sequence>
<dbReference type="RefSeq" id="XP_019037280.1">
    <property type="nucleotide sequence ID" value="XM_019185025.1"/>
</dbReference>